<name>A0ABU4WHF6_9BACT</name>
<feature type="transmembrane region" description="Helical" evidence="1">
    <location>
        <begin position="31"/>
        <end position="52"/>
    </location>
</feature>
<organism evidence="2 3">
    <name type="scientific">Intestinicryptomonas porci</name>
    <dbReference type="NCBI Taxonomy" id="2926320"/>
    <lineage>
        <taxon>Bacteria</taxon>
        <taxon>Pseudomonadati</taxon>
        <taxon>Verrucomicrobiota</taxon>
        <taxon>Opitutia</taxon>
        <taxon>Opitutales</taxon>
        <taxon>Intestinicryptomonaceae</taxon>
        <taxon>Intestinicryptomonas</taxon>
    </lineage>
</organism>
<protein>
    <submittedName>
        <fullName evidence="2">Uncharacterized protein</fullName>
    </submittedName>
</protein>
<feature type="transmembrane region" description="Helical" evidence="1">
    <location>
        <begin position="64"/>
        <end position="87"/>
    </location>
</feature>
<evidence type="ECO:0000256" key="1">
    <source>
        <dbReference type="SAM" id="Phobius"/>
    </source>
</evidence>
<sequence length="126" mass="14375">MHRLIYTYILSCFVGAILVTVAIFTPPGNAICFYFEIPLEIIWVGTFLYLALRTFPKKYSFAEKLLWGILYLYSFGLLYPFAFKIALKSFNTSEQVKKNALFLIISASGILVISFLIAVVYPSLQH</sequence>
<dbReference type="EMBL" id="JALBUT010000008">
    <property type="protein sequence ID" value="MDX8415985.1"/>
    <property type="molecule type" value="Genomic_DNA"/>
</dbReference>
<accession>A0ABU4WHF6</accession>
<feature type="transmembrane region" description="Helical" evidence="1">
    <location>
        <begin position="6"/>
        <end position="24"/>
    </location>
</feature>
<proteinExistence type="predicted"/>
<evidence type="ECO:0000313" key="3">
    <source>
        <dbReference type="Proteomes" id="UP001275932"/>
    </source>
</evidence>
<keyword evidence="1" id="KW-0812">Transmembrane</keyword>
<keyword evidence="1" id="KW-0472">Membrane</keyword>
<reference evidence="2 3" key="1">
    <citation type="submission" date="2022-03" db="EMBL/GenBank/DDBJ databases">
        <title>Novel taxa within the pig intestine.</title>
        <authorList>
            <person name="Wylensek D."/>
            <person name="Bishof K."/>
            <person name="Afrizal A."/>
            <person name="Clavel T."/>
        </authorList>
    </citation>
    <scope>NUCLEOTIDE SEQUENCE [LARGE SCALE GENOMIC DNA]</scope>
    <source>
        <strain evidence="2 3">CLA-KB-P66</strain>
    </source>
</reference>
<evidence type="ECO:0000313" key="2">
    <source>
        <dbReference type="EMBL" id="MDX8415985.1"/>
    </source>
</evidence>
<keyword evidence="1" id="KW-1133">Transmembrane helix</keyword>
<dbReference type="Proteomes" id="UP001275932">
    <property type="component" value="Unassembled WGS sequence"/>
</dbReference>
<comment type="caution">
    <text evidence="2">The sequence shown here is derived from an EMBL/GenBank/DDBJ whole genome shotgun (WGS) entry which is preliminary data.</text>
</comment>
<feature type="transmembrane region" description="Helical" evidence="1">
    <location>
        <begin position="99"/>
        <end position="121"/>
    </location>
</feature>
<gene>
    <name evidence="2" type="ORF">MOX91_07330</name>
</gene>
<keyword evidence="3" id="KW-1185">Reference proteome</keyword>